<protein>
    <submittedName>
        <fullName evidence="2">Uncharacterized protein</fullName>
    </submittedName>
</protein>
<dbReference type="AlphaFoldDB" id="A0A397U127"/>
<keyword evidence="1" id="KW-0472">Membrane</keyword>
<dbReference type="EMBL" id="QKWP01002562">
    <property type="protein sequence ID" value="RIB02878.1"/>
    <property type="molecule type" value="Genomic_DNA"/>
</dbReference>
<reference evidence="2 3" key="1">
    <citation type="submission" date="2018-06" db="EMBL/GenBank/DDBJ databases">
        <title>Comparative genomics reveals the genomic features of Rhizophagus irregularis, R. cerebriforme, R. diaphanum and Gigaspora rosea, and their symbiotic lifestyle signature.</title>
        <authorList>
            <person name="Morin E."/>
            <person name="San Clemente H."/>
            <person name="Chen E.C.H."/>
            <person name="De La Providencia I."/>
            <person name="Hainaut M."/>
            <person name="Kuo A."/>
            <person name="Kohler A."/>
            <person name="Murat C."/>
            <person name="Tang N."/>
            <person name="Roy S."/>
            <person name="Loubradou J."/>
            <person name="Henrissat B."/>
            <person name="Grigoriev I.V."/>
            <person name="Corradi N."/>
            <person name="Roux C."/>
            <person name="Martin F.M."/>
        </authorList>
    </citation>
    <scope>NUCLEOTIDE SEQUENCE [LARGE SCALE GENOMIC DNA]</scope>
    <source>
        <strain evidence="2 3">DAOM 194757</strain>
    </source>
</reference>
<dbReference type="Proteomes" id="UP000266673">
    <property type="component" value="Unassembled WGS sequence"/>
</dbReference>
<evidence type="ECO:0000313" key="2">
    <source>
        <dbReference type="EMBL" id="RIB02878.1"/>
    </source>
</evidence>
<evidence type="ECO:0000313" key="3">
    <source>
        <dbReference type="Proteomes" id="UP000266673"/>
    </source>
</evidence>
<name>A0A397U127_9GLOM</name>
<evidence type="ECO:0000256" key="1">
    <source>
        <dbReference type="SAM" id="Phobius"/>
    </source>
</evidence>
<gene>
    <name evidence="2" type="ORF">C2G38_2049728</name>
</gene>
<keyword evidence="1" id="KW-1133">Transmembrane helix</keyword>
<organism evidence="2 3">
    <name type="scientific">Gigaspora rosea</name>
    <dbReference type="NCBI Taxonomy" id="44941"/>
    <lineage>
        <taxon>Eukaryota</taxon>
        <taxon>Fungi</taxon>
        <taxon>Fungi incertae sedis</taxon>
        <taxon>Mucoromycota</taxon>
        <taxon>Glomeromycotina</taxon>
        <taxon>Glomeromycetes</taxon>
        <taxon>Diversisporales</taxon>
        <taxon>Gigasporaceae</taxon>
        <taxon>Gigaspora</taxon>
    </lineage>
</organism>
<sequence length="145" mass="17123">MPKEIKQTIYLIIATFFVLCTFPVSFSLAIMYWLYTKLFRVKTQESIVQWFEVAKTNCSVSEMDEVDDYYIDPKLLIVEWDDNGLRQRNINKNNIATENQQIAQDIIAYLRQTYYQANQPSLGRVFKIMATAKGKFEIQEDHQVF</sequence>
<proteinExistence type="predicted"/>
<feature type="transmembrane region" description="Helical" evidence="1">
    <location>
        <begin position="9"/>
        <end position="35"/>
    </location>
</feature>
<dbReference type="OrthoDB" id="2310531at2759"/>
<keyword evidence="1" id="KW-0812">Transmembrane</keyword>
<keyword evidence="3" id="KW-1185">Reference proteome</keyword>
<comment type="caution">
    <text evidence="2">The sequence shown here is derived from an EMBL/GenBank/DDBJ whole genome shotgun (WGS) entry which is preliminary data.</text>
</comment>
<accession>A0A397U127</accession>